<accession>E8X3F0</accession>
<keyword evidence="3" id="KW-1185">Reference proteome</keyword>
<dbReference type="InterPro" id="IPR036188">
    <property type="entry name" value="FAD/NAD-bd_sf"/>
</dbReference>
<dbReference type="AlphaFoldDB" id="E8X3F0"/>
<evidence type="ECO:0000313" key="2">
    <source>
        <dbReference type="EMBL" id="ADW70451.1"/>
    </source>
</evidence>
<dbReference type="PANTHER" id="PTHR10668">
    <property type="entry name" value="PHYTOENE DEHYDROGENASE"/>
    <property type="match status" value="1"/>
</dbReference>
<dbReference type="KEGG" id="acm:AciX9_3446"/>
<dbReference type="Proteomes" id="UP000000343">
    <property type="component" value="Chromosome"/>
</dbReference>
<reference evidence="3" key="1">
    <citation type="submission" date="2011-01" db="EMBL/GenBank/DDBJ databases">
        <title>Complete sequence of chromosome of Acidobacterium sp. MP5ACTX9.</title>
        <authorList>
            <consortium name="US DOE Joint Genome Institute"/>
            <person name="Lucas S."/>
            <person name="Copeland A."/>
            <person name="Lapidus A."/>
            <person name="Cheng J.-F."/>
            <person name="Goodwin L."/>
            <person name="Pitluck S."/>
            <person name="Teshima H."/>
            <person name="Detter J.C."/>
            <person name="Han C."/>
            <person name="Tapia R."/>
            <person name="Land M."/>
            <person name="Hauser L."/>
            <person name="Kyrpides N."/>
            <person name="Ivanova N."/>
            <person name="Ovchinnikova G."/>
            <person name="Pagani I."/>
            <person name="Rawat S.R."/>
            <person name="Mannisto M."/>
            <person name="Haggblom M.M."/>
            <person name="Woyke T."/>
        </authorList>
    </citation>
    <scope>NUCLEOTIDE SEQUENCE [LARGE SCALE GENOMIC DNA]</scope>
    <source>
        <strain evidence="3">MP5ACTX9</strain>
    </source>
</reference>
<evidence type="ECO:0000256" key="1">
    <source>
        <dbReference type="SAM" id="MobiDB-lite"/>
    </source>
</evidence>
<dbReference type="PANTHER" id="PTHR10668:SF105">
    <property type="entry name" value="DEHYDROGENASE-RELATED"/>
    <property type="match status" value="1"/>
</dbReference>
<dbReference type="Gene3D" id="3.50.50.60">
    <property type="entry name" value="FAD/NAD(P)-binding domain"/>
    <property type="match status" value="1"/>
</dbReference>
<sequence>MVDARFHQAQTADGERADGQRTDSRGTDGQSTGGEGTESKAGFAGEQTHAHEMRLTAPAPLRSTTTLNLLQSLQPSMPTASIIGSGPNGLSAAITLAQAGLETTVYERNAQAGGGCSTGEITLPGFRHDLGSSAYPLGIASPFFNSLPFEVPIPWVQPPAACAHPLDDGTAVLLERSLADTIENLDAADARKYRSLIEPIADAFPRLIVDLLGPIQHIPKHPLLLARFGLSAPLPAASLARSRFKGPRARALFAGMAAHSVQPLEMPGTAAVALVLMAAGHAVGWPILAGGAQTLTDALIAHLQSLSGRVELNHEINTLTQLPDTLTLADITPRQLLQIAGPTLPHAYRTQLESFRYGAGAFKVDYALSAPIPWTAKECLRSATVHLGGTLEEIAASERGFNADKPFVLLVQPSLFDPTRAPEGKHTAWAYCHVPNGSTADHLAALEAQITRFAPEFQDVVLARTVSPPAALERWNPNLIGGDLSGGAMTPSQLLFRPTPSLYGTPLPNLFLCGASTPPGGGVHGMAGFHAARAALRSQTANHPRSRS</sequence>
<feature type="region of interest" description="Disordered" evidence="1">
    <location>
        <begin position="1"/>
        <end position="41"/>
    </location>
</feature>
<organism evidence="3">
    <name type="scientific">Granulicella tundricola (strain ATCC BAA-1859 / DSM 23138 / MP5ACTX9)</name>
    <dbReference type="NCBI Taxonomy" id="1198114"/>
    <lineage>
        <taxon>Bacteria</taxon>
        <taxon>Pseudomonadati</taxon>
        <taxon>Acidobacteriota</taxon>
        <taxon>Terriglobia</taxon>
        <taxon>Terriglobales</taxon>
        <taxon>Acidobacteriaceae</taxon>
        <taxon>Granulicella</taxon>
    </lineage>
</organism>
<dbReference type="SUPFAM" id="SSF51905">
    <property type="entry name" value="FAD/NAD(P)-binding domain"/>
    <property type="match status" value="1"/>
</dbReference>
<dbReference type="PRINTS" id="PR00419">
    <property type="entry name" value="ADXRDTASE"/>
</dbReference>
<evidence type="ECO:0000313" key="3">
    <source>
        <dbReference type="Proteomes" id="UP000000343"/>
    </source>
</evidence>
<dbReference type="PaxDb" id="1198114-AciX9_3446"/>
<proteinExistence type="predicted"/>
<feature type="compositionally biased region" description="Basic and acidic residues" evidence="1">
    <location>
        <begin position="13"/>
        <end position="26"/>
    </location>
</feature>
<dbReference type="eggNOG" id="COG1233">
    <property type="taxonomic scope" value="Bacteria"/>
</dbReference>
<dbReference type="Pfam" id="PF13450">
    <property type="entry name" value="NAD_binding_8"/>
    <property type="match status" value="1"/>
</dbReference>
<protein>
    <submittedName>
        <fullName evidence="2">FAD dependent oxidoreductase</fullName>
    </submittedName>
</protein>
<dbReference type="HOGENOM" id="CLU_019327_1_1_0"/>
<gene>
    <name evidence="2" type="ordered locus">AciX9_3446</name>
</gene>
<name>E8X3F0_GRATM</name>
<dbReference type="EMBL" id="CP002480">
    <property type="protein sequence ID" value="ADW70451.1"/>
    <property type="molecule type" value="Genomic_DNA"/>
</dbReference>
<dbReference type="STRING" id="1198114.AciX9_3446"/>